<comment type="subunit">
    <text evidence="17">Voltage-gated sodium (Nav) channels consist of an ion-conducting alpha subunit which is functional on its own associated with regulatory beta subunits.</text>
</comment>
<feature type="transmembrane region" description="Helical" evidence="18">
    <location>
        <begin position="812"/>
        <end position="835"/>
    </location>
</feature>
<evidence type="ECO:0000256" key="2">
    <source>
        <dbReference type="ARBA" id="ARBA00022448"/>
    </source>
</evidence>
<feature type="transmembrane region" description="Helical" evidence="18">
    <location>
        <begin position="1237"/>
        <end position="1258"/>
    </location>
</feature>
<evidence type="ECO:0000256" key="1">
    <source>
        <dbReference type="ARBA" id="ARBA00004651"/>
    </source>
</evidence>
<keyword evidence="12" id="KW-1015">Disulfide bond</keyword>
<evidence type="ECO:0000256" key="15">
    <source>
        <dbReference type="ARBA" id="ARBA00038083"/>
    </source>
</evidence>
<feature type="transmembrane region" description="Helical" evidence="18">
    <location>
        <begin position="989"/>
        <end position="1012"/>
    </location>
</feature>
<feature type="transmembrane region" description="Helical" evidence="18">
    <location>
        <begin position="1133"/>
        <end position="1152"/>
    </location>
</feature>
<evidence type="ECO:0000313" key="22">
    <source>
        <dbReference type="EMBL" id="CAB1433488.1"/>
    </source>
</evidence>
<feature type="transmembrane region" description="Helical" evidence="18">
    <location>
        <begin position="786"/>
        <end position="805"/>
    </location>
</feature>
<feature type="transmembrane region" description="Helical" evidence="18">
    <location>
        <begin position="356"/>
        <end position="374"/>
    </location>
</feature>
<evidence type="ECO:0000256" key="10">
    <source>
        <dbReference type="ARBA" id="ARBA00023065"/>
    </source>
</evidence>
<keyword evidence="4" id="KW-1003">Cell membrane</keyword>
<evidence type="ECO:0000256" key="5">
    <source>
        <dbReference type="ARBA" id="ARBA00022692"/>
    </source>
</evidence>
<comment type="caution">
    <text evidence="22">The sequence shown here is derived from an EMBL/GenBank/DDBJ whole genome shotgun (WGS) entry which is preliminary data.</text>
</comment>
<dbReference type="SUPFAM" id="SSF81324">
    <property type="entry name" value="Voltage-gated potassium channels"/>
    <property type="match status" value="4"/>
</dbReference>
<keyword evidence="2" id="KW-0813">Transport</keyword>
<dbReference type="EMBL" id="CADEAL010001559">
    <property type="protein sequence ID" value="CAB1433488.1"/>
    <property type="molecule type" value="Genomic_DNA"/>
</dbReference>
<dbReference type="InterPro" id="IPR010526">
    <property type="entry name" value="Na_trans_assoc_dom"/>
</dbReference>
<comment type="similarity">
    <text evidence="15">Belongs to the sodium channel (TC 1.A.1.10) family. Nav1.4/SCN4A subfamily.</text>
</comment>
<dbReference type="FunFam" id="1.20.120.350:FF:000003">
    <property type="entry name" value="Voltage-dependent sodium channel"/>
    <property type="match status" value="1"/>
</dbReference>
<keyword evidence="9" id="KW-0915">Sodium</keyword>
<keyword evidence="5 18" id="KW-0812">Transmembrane</keyword>
<evidence type="ECO:0000256" key="7">
    <source>
        <dbReference type="ARBA" id="ARBA00022882"/>
    </source>
</evidence>
<keyword evidence="13" id="KW-0739">Sodium transport</keyword>
<keyword evidence="10" id="KW-0406">Ion transport</keyword>
<dbReference type="InterPro" id="IPR027359">
    <property type="entry name" value="Volt_channel_dom_sf"/>
</dbReference>
<keyword evidence="23" id="KW-1185">Reference proteome</keyword>
<organism evidence="22 23">
    <name type="scientific">Pleuronectes platessa</name>
    <name type="common">European plaice</name>
    <dbReference type="NCBI Taxonomy" id="8262"/>
    <lineage>
        <taxon>Eukaryota</taxon>
        <taxon>Metazoa</taxon>
        <taxon>Chordata</taxon>
        <taxon>Craniata</taxon>
        <taxon>Vertebrata</taxon>
        <taxon>Euteleostomi</taxon>
        <taxon>Actinopterygii</taxon>
        <taxon>Neopterygii</taxon>
        <taxon>Teleostei</taxon>
        <taxon>Neoteleostei</taxon>
        <taxon>Acanthomorphata</taxon>
        <taxon>Carangaria</taxon>
        <taxon>Pleuronectiformes</taxon>
        <taxon>Pleuronectoidei</taxon>
        <taxon>Pleuronectidae</taxon>
        <taxon>Pleuronectes</taxon>
    </lineage>
</organism>
<proteinExistence type="inferred from homology"/>
<dbReference type="InterPro" id="IPR005821">
    <property type="entry name" value="Ion_trans_dom"/>
</dbReference>
<dbReference type="Gene3D" id="1.20.5.1190">
    <property type="entry name" value="iswi atpase"/>
    <property type="match status" value="1"/>
</dbReference>
<evidence type="ECO:0008006" key="24">
    <source>
        <dbReference type="Google" id="ProtNLM"/>
    </source>
</evidence>
<evidence type="ECO:0000256" key="16">
    <source>
        <dbReference type="ARBA" id="ARBA00055248"/>
    </source>
</evidence>
<evidence type="ECO:0000256" key="9">
    <source>
        <dbReference type="ARBA" id="ARBA00023053"/>
    </source>
</evidence>
<feature type="transmembrane region" description="Helical" evidence="18">
    <location>
        <begin position="114"/>
        <end position="134"/>
    </location>
</feature>
<protein>
    <recommendedName>
        <fullName evidence="24">EF-hand domain-containing protein</fullName>
    </recommendedName>
</protein>
<evidence type="ECO:0000256" key="17">
    <source>
        <dbReference type="ARBA" id="ARBA00064899"/>
    </source>
</evidence>
<keyword evidence="14" id="KW-0407">Ion channel</keyword>
<feature type="domain" description="Sodium ion transport-associated" evidence="20">
    <location>
        <begin position="686"/>
        <end position="741"/>
    </location>
</feature>
<evidence type="ECO:0000256" key="6">
    <source>
        <dbReference type="ARBA" id="ARBA00022737"/>
    </source>
</evidence>
<gene>
    <name evidence="22" type="ORF">PLEPLA_LOCUS21579</name>
</gene>
<dbReference type="Pfam" id="PF00520">
    <property type="entry name" value="Ion_trans"/>
    <property type="match status" value="4"/>
</dbReference>
<dbReference type="Pfam" id="PF24609">
    <property type="entry name" value="IQ_SCN5A_C"/>
    <property type="match status" value="1"/>
</dbReference>
<dbReference type="Gene3D" id="1.10.287.70">
    <property type="match status" value="4"/>
</dbReference>
<evidence type="ECO:0000259" key="20">
    <source>
        <dbReference type="Pfam" id="PF06512"/>
    </source>
</evidence>
<feature type="transmembrane region" description="Helical" evidence="18">
    <location>
        <begin position="1099"/>
        <end position="1121"/>
    </location>
</feature>
<keyword evidence="7" id="KW-0851">Voltage-gated channel</keyword>
<feature type="domain" description="Ion transport" evidence="19">
    <location>
        <begin position="355"/>
        <end position="581"/>
    </location>
</feature>
<dbReference type="GO" id="GO:0086010">
    <property type="term" value="P:membrane depolarization during action potential"/>
    <property type="evidence" value="ECO:0007669"/>
    <property type="project" value="TreeGrafter"/>
</dbReference>
<feature type="domain" description="SCN5A-like C-terminal IQ motif" evidence="21">
    <location>
        <begin position="1423"/>
        <end position="1448"/>
    </location>
</feature>
<dbReference type="InterPro" id="IPR058542">
    <property type="entry name" value="IQ_SCN5A_C"/>
</dbReference>
<feature type="domain" description="Ion transport" evidence="19">
    <location>
        <begin position="1069"/>
        <end position="1310"/>
    </location>
</feature>
<evidence type="ECO:0000313" key="23">
    <source>
        <dbReference type="Proteomes" id="UP001153269"/>
    </source>
</evidence>
<comment type="subcellular location">
    <subcellularLocation>
        <location evidence="1">Cell membrane</location>
        <topology evidence="1">Multi-pass membrane protein</topology>
    </subcellularLocation>
</comment>
<evidence type="ECO:0000256" key="12">
    <source>
        <dbReference type="ARBA" id="ARBA00023157"/>
    </source>
</evidence>
<accession>A0A9N7YPV5</accession>
<dbReference type="Proteomes" id="UP001153269">
    <property type="component" value="Unassembled WGS sequence"/>
</dbReference>
<feature type="transmembrane region" description="Helical" evidence="18">
    <location>
        <begin position="880"/>
        <end position="899"/>
    </location>
</feature>
<dbReference type="PANTHER" id="PTHR10037:SF223">
    <property type="entry name" value="SODIUM CHANNEL PROTEIN TYPE 4 SUBUNIT ALPHA"/>
    <property type="match status" value="1"/>
</dbReference>
<reference evidence="22" key="1">
    <citation type="submission" date="2020-03" db="EMBL/GenBank/DDBJ databases">
        <authorList>
            <person name="Weist P."/>
        </authorList>
    </citation>
    <scope>NUCLEOTIDE SEQUENCE</scope>
</reference>
<dbReference type="PANTHER" id="PTHR10037">
    <property type="entry name" value="VOLTAGE-GATED CATION CHANNEL CALCIUM AND SODIUM"/>
    <property type="match status" value="1"/>
</dbReference>
<feature type="domain" description="Ion transport" evidence="19">
    <location>
        <begin position="746"/>
        <end position="1019"/>
    </location>
</feature>
<dbReference type="GO" id="GO:0001518">
    <property type="term" value="C:voltage-gated sodium channel complex"/>
    <property type="evidence" value="ECO:0007669"/>
    <property type="project" value="InterPro"/>
</dbReference>
<evidence type="ECO:0000256" key="13">
    <source>
        <dbReference type="ARBA" id="ARBA00023201"/>
    </source>
</evidence>
<comment type="function">
    <text evidence="16">Pore-forming subunit of a voltage-gated sodium (Nav) channel that directly mediates the depolarizing phase of action potentials in excitable membranes. Navs, also called VGSCs (voltage-gated sodium channels) or VDSCs (voltage-dependent sodium channels), operate by switching between closed and open conformations depending on the voltage difference across the membrane. In the open conformation they allow Na(+) ions to selectively pass through the pore, along their electrochemical gradient. The influx of Na+ ions provokes membrane depolarization, initiating the propagation of electrical signals throughout cells and tissues.</text>
</comment>
<feature type="transmembrane region" description="Helical" evidence="18">
    <location>
        <begin position="1068"/>
        <end position="1087"/>
    </location>
</feature>
<dbReference type="GO" id="GO:0019228">
    <property type="term" value="P:neuronal action potential"/>
    <property type="evidence" value="ECO:0007669"/>
    <property type="project" value="TreeGrafter"/>
</dbReference>
<feature type="transmembrane region" description="Helical" evidence="18">
    <location>
        <begin position="555"/>
        <end position="581"/>
    </location>
</feature>
<evidence type="ECO:0000256" key="8">
    <source>
        <dbReference type="ARBA" id="ARBA00022989"/>
    </source>
</evidence>
<evidence type="ECO:0000259" key="21">
    <source>
        <dbReference type="Pfam" id="PF24609"/>
    </source>
</evidence>
<keyword evidence="6" id="KW-0677">Repeat</keyword>
<feature type="transmembrane region" description="Helical" evidence="18">
    <location>
        <begin position="386"/>
        <end position="408"/>
    </location>
</feature>
<feature type="transmembrane region" description="Helical" evidence="18">
    <location>
        <begin position="479"/>
        <end position="498"/>
    </location>
</feature>
<name>A0A9N7YPV5_PLEPL</name>
<dbReference type="InterPro" id="IPR043203">
    <property type="entry name" value="VGCC_Ca_Na"/>
</dbReference>
<evidence type="ECO:0000259" key="19">
    <source>
        <dbReference type="Pfam" id="PF00520"/>
    </source>
</evidence>
<dbReference type="Gene3D" id="1.20.120.350">
    <property type="entry name" value="Voltage-gated potassium channels. Chain C"/>
    <property type="match status" value="4"/>
</dbReference>
<keyword evidence="8 18" id="KW-1133">Transmembrane helix</keyword>
<evidence type="ECO:0000256" key="11">
    <source>
        <dbReference type="ARBA" id="ARBA00023136"/>
    </source>
</evidence>
<feature type="transmembrane region" description="Helical" evidence="18">
    <location>
        <begin position="256"/>
        <end position="282"/>
    </location>
</feature>
<evidence type="ECO:0000256" key="3">
    <source>
        <dbReference type="ARBA" id="ARBA00022461"/>
    </source>
</evidence>
<feature type="domain" description="Ion transport" evidence="19">
    <location>
        <begin position="1"/>
        <end position="281"/>
    </location>
</feature>
<keyword evidence="11 18" id="KW-0472">Membrane</keyword>
<feature type="transmembrane region" description="Helical" evidence="18">
    <location>
        <begin position="748"/>
        <end position="766"/>
    </location>
</feature>
<sequence>MVTILTNCAVMMMSDLPTLSRTAEFVFSAVYMFEVIIKILSRGLCVGRLTFLRDPWNWLDLVVVITAFLPEFLDLGKFSVLRTIPRVLKIIAVYPGVKSSAGALVQSVKRLGGVIIMTVLVISVLAVIGQHLFFGSLRHKCVLMLSHSNWTYNELSSYHDNGTVSSDFDFHKFINSHENQFYLSGHLDPPQCGNGSGSGVCPHGYVCLKTDTNPNRGRTNFDSFGSSLLSVFRLMTHDTWDHLLEQMMRSAGPFSVIFVLFVFFVGFFLLILVLAGVAMALVGQEKAGVTEAKRTEEEFLHILDVMKKKKEEEEEEEPQDHQRLSPPCCVSVWTWNCCGCWRWIKLRINSFVMNPFFDLVIVIFLILNCVLMAMKHYPMTDEFEGWFSFTSLVFTGIFTVEMLLRLVAVDPYGYFRVGWNVFDSLIVVLSLVELGLADHEGVTGAGRDLMRVLRLARWWSTFHMLMKMIWTSVWALRNLTLILLTMVFIFTIVGVQLFQQDYSDHVCRIAADCRLPRWHMNNLFQAFVLIFRILCGEWIESMFDCMEVSSPSVCSIFFIMVLVIGHLLVLNLFLVLLLSLVGEDLVTPKEKIKNNPMIAVDQIKTGVAWTRNWILEHIWTLVGKKNPIIPHHKVVNRKEDNKKDYLGLTSLTSVTSDQPLSESRALGSNHGLGFPVADTELELHMPEKEEEEQNDEDNKTPRNNTPEACCCDSCYRCCPFLDMDMSQGSGRVWSNFRRVCFSIAQHKYFDAFIIFIILLSSAALVLEDVHLQQRQLVQMLLDRADQVFTFIFLLEMLLKWIALGFRKYFTSVWCWLDFLILAVSLMSLTLGMLGYSELGAGLSLRTLRALRPLRALSRFQGLRLVLNTLWATCPSMCDAMLVWLLVWQIFSVLGVNLFAGKFYHCFNETDWQFLPEEVNNKSDCLLLIHQNFSDVGWKNTKLHFDNMAAGYWSLLQVATFNGWLEVIYSAVDARQIESQPVYESNVYKYIYFISFIIIGCFFTSNLFIRLFIKSLDQLRHKIWKHLFMTDEQQNFSISVKKLFSTKRPSVPRPHNQCQARLFDLVTHLSFEVVMVLVICLNTVTLMVETDEQSEEKERILFYIHFVLIIIFLTEFLLKIIALRQHYYCDCLNVLDFVLIFISIVGLLIPDIIEKYFIDSKILTLLRLARITRIIHLVPYTRGIRRLFLAFVMSLPALFNICLLLFLLMFTFSVFGMLSFAHVKKTAMINDMFNFETFLNSMICMFTVTTMAGWDWVLSPILNTPRDCDPDRGDCVHPTVGIVFFTSYITLSLLLVVLLYTTVIMETLNMYDTETTSDKDLQMFYKTWRRFDPDSSQIIPYSQLSDFCDALQDPLRIPKPNRIQLVHMDLPLLPGDKIHCVDVLTALTARISGDGGQTDTLTARMEERFTINNVSKMSHEPISSTLKRKQEEVAATVIQKAYRKHLLKDGGADEITAEPAGGAAAV</sequence>
<feature type="transmembrane region" description="Helical" evidence="18">
    <location>
        <begin position="1186"/>
        <end position="1217"/>
    </location>
</feature>
<feature type="transmembrane region" description="Helical" evidence="18">
    <location>
        <begin position="1278"/>
        <end position="1299"/>
    </location>
</feature>
<evidence type="ECO:0000256" key="4">
    <source>
        <dbReference type="ARBA" id="ARBA00022475"/>
    </source>
</evidence>
<dbReference type="GO" id="GO:0005248">
    <property type="term" value="F:voltage-gated sodium channel activity"/>
    <property type="evidence" value="ECO:0007669"/>
    <property type="project" value="InterPro"/>
</dbReference>
<keyword evidence="3" id="KW-0894">Sodium channel</keyword>
<dbReference type="FunFam" id="1.10.238.10:FF:000002">
    <property type="entry name" value="Sodium channel protein"/>
    <property type="match status" value="1"/>
</dbReference>
<dbReference type="FunFam" id="1.10.287.70:FF:000001">
    <property type="entry name" value="Sodium channel protein"/>
    <property type="match status" value="1"/>
</dbReference>
<dbReference type="Pfam" id="PF06512">
    <property type="entry name" value="Na_trans_assoc"/>
    <property type="match status" value="1"/>
</dbReference>
<dbReference type="Gene3D" id="1.10.238.10">
    <property type="entry name" value="EF-hand"/>
    <property type="match status" value="1"/>
</dbReference>
<evidence type="ECO:0000256" key="14">
    <source>
        <dbReference type="ARBA" id="ARBA00023303"/>
    </source>
</evidence>
<evidence type="ECO:0000256" key="18">
    <source>
        <dbReference type="SAM" id="Phobius"/>
    </source>
</evidence>